<gene>
    <name evidence="1" type="ORF">EWM64_g8535</name>
</gene>
<dbReference type="OrthoDB" id="47488at2759"/>
<dbReference type="PANTHER" id="PTHR42834">
    <property type="entry name" value="ENDONUCLEASE/EXONUCLEASE/PHOSPHATASE FAMILY PROTEIN (AFU_ORTHOLOGUE AFUA_3G09210)"/>
    <property type="match status" value="1"/>
</dbReference>
<proteinExistence type="predicted"/>
<protein>
    <recommendedName>
        <fullName evidence="3">Endonuclease/exonuclease/phosphatase domain-containing protein</fullName>
    </recommendedName>
</protein>
<dbReference type="Gene3D" id="3.60.10.10">
    <property type="entry name" value="Endonuclease/exonuclease/phosphatase"/>
    <property type="match status" value="1"/>
</dbReference>
<name>A0A4Y9ZPW2_9AGAM</name>
<organism evidence="1 2">
    <name type="scientific">Hericium alpestre</name>
    <dbReference type="NCBI Taxonomy" id="135208"/>
    <lineage>
        <taxon>Eukaryota</taxon>
        <taxon>Fungi</taxon>
        <taxon>Dikarya</taxon>
        <taxon>Basidiomycota</taxon>
        <taxon>Agaricomycotina</taxon>
        <taxon>Agaricomycetes</taxon>
        <taxon>Russulales</taxon>
        <taxon>Hericiaceae</taxon>
        <taxon>Hericium</taxon>
    </lineage>
</organism>
<dbReference type="STRING" id="135208.A0A4Y9ZPW2"/>
<comment type="caution">
    <text evidence="1">The sequence shown here is derived from an EMBL/GenBank/DDBJ whole genome shotgun (WGS) entry which is preliminary data.</text>
</comment>
<evidence type="ECO:0008006" key="3">
    <source>
        <dbReference type="Google" id="ProtNLM"/>
    </source>
</evidence>
<evidence type="ECO:0000313" key="2">
    <source>
        <dbReference type="Proteomes" id="UP000298061"/>
    </source>
</evidence>
<evidence type="ECO:0000313" key="1">
    <source>
        <dbReference type="EMBL" id="TFY75479.1"/>
    </source>
</evidence>
<sequence>MRRQKGRSTWKLVLAHGFWPCAVSDRKALPDERATSGAKIGHVKALSIADIQGPAFQSPFVGQNLHNITGVVSAIGDNGFWLFGSPSSDIRESRGVRVFTESSSIISQITVGANISLTARVSEFRSSSAPNDLFGTELDSPTSLVILSNSSSGAVKPIVLGKDVSPPTQSFTGLDVGPDGWLSAPNNVSQVETVNATVQPTKFGLDFWESLEGSLVTVPQPIALDFPNSFGEFWIRGDWEATGVNGRGGLSLTIGPDNIPDANPEVVIIGSPLDGTSNPNVAVGTKLADITGVVLFQFGFYYIIPTTAPTVLSNPDFSVPPTNLTTSTDECVLTLGDYNIDNMAPTSPTLPQVAGHIATHLLTPDIVFLQEIQDNSGPTNDGTVSANVTLSTLANAIVNASDGGSLYSFLDIDPVDGEDGGEPGGNIRQAYLFKSDKMSLVGGSPIGGSLDATQAILNQDGQVGLTCVLPTHTLEYVSA</sequence>
<dbReference type="SUPFAM" id="SSF56219">
    <property type="entry name" value="DNase I-like"/>
    <property type="match status" value="1"/>
</dbReference>
<dbReference type="PANTHER" id="PTHR42834:SF1">
    <property type="entry name" value="ENDONUCLEASE_EXONUCLEASE_PHOSPHATASE FAMILY PROTEIN (AFU_ORTHOLOGUE AFUA_3G09210)"/>
    <property type="match status" value="1"/>
</dbReference>
<dbReference type="EMBL" id="SFCI01001557">
    <property type="protein sequence ID" value="TFY75479.1"/>
    <property type="molecule type" value="Genomic_DNA"/>
</dbReference>
<keyword evidence="2" id="KW-1185">Reference proteome</keyword>
<dbReference type="AlphaFoldDB" id="A0A4Y9ZPW2"/>
<reference evidence="1 2" key="1">
    <citation type="submission" date="2019-02" db="EMBL/GenBank/DDBJ databases">
        <title>Genome sequencing of the rare red list fungi Hericium alpestre (H. flagellum).</title>
        <authorList>
            <person name="Buettner E."/>
            <person name="Kellner H."/>
        </authorList>
    </citation>
    <scope>NUCLEOTIDE SEQUENCE [LARGE SCALE GENOMIC DNA]</scope>
    <source>
        <strain evidence="1 2">DSM 108284</strain>
    </source>
</reference>
<dbReference type="Proteomes" id="UP000298061">
    <property type="component" value="Unassembled WGS sequence"/>
</dbReference>
<dbReference type="InterPro" id="IPR036691">
    <property type="entry name" value="Endo/exonu/phosph_ase_sf"/>
</dbReference>
<accession>A0A4Y9ZPW2</accession>